<evidence type="ECO:0000313" key="2">
    <source>
        <dbReference type="RefSeq" id="XP_038847839.1"/>
    </source>
</evidence>
<organism evidence="1 2">
    <name type="scientific">Salvelinus namaycush</name>
    <name type="common">Lake trout</name>
    <name type="synonym">Salmo namaycush</name>
    <dbReference type="NCBI Taxonomy" id="8040"/>
    <lineage>
        <taxon>Eukaryota</taxon>
        <taxon>Metazoa</taxon>
        <taxon>Chordata</taxon>
        <taxon>Craniata</taxon>
        <taxon>Vertebrata</taxon>
        <taxon>Euteleostomi</taxon>
        <taxon>Actinopterygii</taxon>
        <taxon>Neopterygii</taxon>
        <taxon>Teleostei</taxon>
        <taxon>Protacanthopterygii</taxon>
        <taxon>Salmoniformes</taxon>
        <taxon>Salmonidae</taxon>
        <taxon>Salmoninae</taxon>
        <taxon>Salvelinus</taxon>
    </lineage>
</organism>
<dbReference type="GeneID" id="120046566"/>
<evidence type="ECO:0000313" key="1">
    <source>
        <dbReference type="Proteomes" id="UP000808372"/>
    </source>
</evidence>
<dbReference type="Proteomes" id="UP000808372">
    <property type="component" value="Chromosome 4"/>
</dbReference>
<dbReference type="RefSeq" id="XP_038847839.1">
    <property type="nucleotide sequence ID" value="XM_038991911.1"/>
</dbReference>
<protein>
    <submittedName>
        <fullName evidence="2">Erythroid differentiation-related factor 1-like</fullName>
    </submittedName>
</protein>
<name>A0A8U0UBU2_SALNM</name>
<reference evidence="2" key="1">
    <citation type="submission" date="2025-08" db="UniProtKB">
        <authorList>
            <consortium name="RefSeq"/>
        </authorList>
    </citation>
    <scope>IDENTIFICATION</scope>
    <source>
        <tissue evidence="2">White muscle</tissue>
    </source>
</reference>
<accession>A0A8U0UBU2</accession>
<proteinExistence type="predicted"/>
<keyword evidence="1" id="KW-1185">Reference proteome</keyword>
<dbReference type="AlphaFoldDB" id="A0A8U0UBU2"/>
<gene>
    <name evidence="2" type="primary">LOC120046566</name>
</gene>
<dbReference type="KEGG" id="snh:120046566"/>
<sequence length="75" mass="8393">MIPGSWQHRMKLQLSFKASKAYYILSDAATNLLKNSRALRYIKLALQCHCQCLLSGSPKHAVVNCGLMDNMPTVL</sequence>